<evidence type="ECO:0000313" key="7">
    <source>
        <dbReference type="Proteomes" id="UP000323000"/>
    </source>
</evidence>
<feature type="region of interest" description="Disordered" evidence="4">
    <location>
        <begin position="1"/>
        <end position="48"/>
    </location>
</feature>
<dbReference type="FunFam" id="1.25.40.10:FF:001086">
    <property type="entry name" value="Pentatricopeptide repeat-containing protein At4g33170"/>
    <property type="match status" value="1"/>
</dbReference>
<dbReference type="InterPro" id="IPR032867">
    <property type="entry name" value="DYW_dom"/>
</dbReference>
<dbReference type="Proteomes" id="UP000323000">
    <property type="component" value="Chromosome 5"/>
</dbReference>
<dbReference type="Pfam" id="PF20430">
    <property type="entry name" value="Eplus_motif"/>
    <property type="match status" value="1"/>
</dbReference>
<feature type="repeat" description="PPR" evidence="3">
    <location>
        <begin position="602"/>
        <end position="636"/>
    </location>
</feature>
<evidence type="ECO:0000259" key="5">
    <source>
        <dbReference type="Pfam" id="PF14432"/>
    </source>
</evidence>
<dbReference type="InterPro" id="IPR046848">
    <property type="entry name" value="E_motif"/>
</dbReference>
<feature type="repeat" description="PPR" evidence="3">
    <location>
        <begin position="399"/>
        <end position="433"/>
    </location>
</feature>
<feature type="repeat" description="PPR" evidence="3">
    <location>
        <begin position="85"/>
        <end position="119"/>
    </location>
</feature>
<dbReference type="GO" id="GO:0009451">
    <property type="term" value="P:RNA modification"/>
    <property type="evidence" value="ECO:0007669"/>
    <property type="project" value="InterPro"/>
</dbReference>
<dbReference type="EMBL" id="VAHF01000005">
    <property type="protein sequence ID" value="TXG61778.1"/>
    <property type="molecule type" value="Genomic_DNA"/>
</dbReference>
<evidence type="ECO:0000256" key="1">
    <source>
        <dbReference type="ARBA" id="ARBA00006643"/>
    </source>
</evidence>
<evidence type="ECO:0000256" key="2">
    <source>
        <dbReference type="ARBA" id="ARBA00022737"/>
    </source>
</evidence>
<evidence type="ECO:0000256" key="3">
    <source>
        <dbReference type="PROSITE-ProRule" id="PRU00708"/>
    </source>
</evidence>
<proteinExistence type="inferred from homology"/>
<evidence type="ECO:0000256" key="4">
    <source>
        <dbReference type="SAM" id="MobiDB-lite"/>
    </source>
</evidence>
<comment type="similarity">
    <text evidence="1">Belongs to the PPR family. PCMP-H subfamily.</text>
</comment>
<feature type="repeat" description="PPR" evidence="3">
    <location>
        <begin position="672"/>
        <end position="702"/>
    </location>
</feature>
<dbReference type="Pfam" id="PF20431">
    <property type="entry name" value="E_motif"/>
    <property type="match status" value="1"/>
</dbReference>
<dbReference type="OrthoDB" id="3231855at2759"/>
<gene>
    <name evidence="6" type="ORF">EZV62_013141</name>
</gene>
<dbReference type="PROSITE" id="PS51375">
    <property type="entry name" value="PPR"/>
    <property type="match status" value="8"/>
</dbReference>
<protein>
    <recommendedName>
        <fullName evidence="5">DYW domain-containing protein</fullName>
    </recommendedName>
</protein>
<feature type="domain" description="DYW" evidence="5">
    <location>
        <begin position="918"/>
        <end position="1010"/>
    </location>
</feature>
<dbReference type="Gene3D" id="1.25.40.10">
    <property type="entry name" value="Tetratricopeptide repeat domain"/>
    <property type="match status" value="7"/>
</dbReference>
<dbReference type="InterPro" id="IPR011990">
    <property type="entry name" value="TPR-like_helical_dom_sf"/>
</dbReference>
<dbReference type="SUPFAM" id="SSF48452">
    <property type="entry name" value="TPR-like"/>
    <property type="match status" value="1"/>
</dbReference>
<dbReference type="NCBIfam" id="TIGR00756">
    <property type="entry name" value="PPR"/>
    <property type="match status" value="5"/>
</dbReference>
<dbReference type="PANTHER" id="PTHR47926:SF543">
    <property type="entry name" value="(WILD MALAYSIAN BANANA) HYPOTHETICAL PROTEIN"/>
    <property type="match status" value="1"/>
</dbReference>
<dbReference type="Pfam" id="PF13041">
    <property type="entry name" value="PPR_2"/>
    <property type="match status" value="2"/>
</dbReference>
<dbReference type="InterPro" id="IPR046960">
    <property type="entry name" value="PPR_At4g14850-like_plant"/>
</dbReference>
<keyword evidence="2" id="KW-0677">Repeat</keyword>
<dbReference type="FunFam" id="1.25.40.10:FF:000366">
    <property type="entry name" value="Pentatricopeptide (PPR) repeat-containing protein"/>
    <property type="match status" value="1"/>
</dbReference>
<dbReference type="GO" id="GO:0008270">
    <property type="term" value="F:zinc ion binding"/>
    <property type="evidence" value="ECO:0007669"/>
    <property type="project" value="InterPro"/>
</dbReference>
<name>A0A5C7HY49_9ROSI</name>
<dbReference type="FunFam" id="1.25.40.10:FF:000243">
    <property type="entry name" value="Pentatricopeptide repeat-containing protein chloroplastic"/>
    <property type="match status" value="1"/>
</dbReference>
<dbReference type="InterPro" id="IPR046849">
    <property type="entry name" value="E2_motif"/>
</dbReference>
<dbReference type="FunFam" id="1.25.40.10:FF:000343">
    <property type="entry name" value="Pentatricopeptide repeat-containing protein At3g58590"/>
    <property type="match status" value="1"/>
</dbReference>
<feature type="repeat" description="PPR" evidence="3">
    <location>
        <begin position="501"/>
        <end position="535"/>
    </location>
</feature>
<feature type="repeat" description="PPR" evidence="3">
    <location>
        <begin position="222"/>
        <end position="256"/>
    </location>
</feature>
<dbReference type="GO" id="GO:0003723">
    <property type="term" value="F:RNA binding"/>
    <property type="evidence" value="ECO:0007669"/>
    <property type="project" value="InterPro"/>
</dbReference>
<dbReference type="PANTHER" id="PTHR47926">
    <property type="entry name" value="PENTATRICOPEPTIDE REPEAT-CONTAINING PROTEIN"/>
    <property type="match status" value="1"/>
</dbReference>
<dbReference type="Pfam" id="PF14432">
    <property type="entry name" value="DYW_deaminase"/>
    <property type="match status" value="1"/>
</dbReference>
<dbReference type="InterPro" id="IPR002885">
    <property type="entry name" value="PPR_rpt"/>
</dbReference>
<dbReference type="FunFam" id="1.25.40.10:FF:000687">
    <property type="entry name" value="Pentatricopeptide repeat-containing protein At4g33170"/>
    <property type="match status" value="1"/>
</dbReference>
<reference evidence="7" key="1">
    <citation type="journal article" date="2019" name="Gigascience">
        <title>De novo genome assembly of the endangered Acer yangbiense, a plant species with extremely small populations endemic to Yunnan Province, China.</title>
        <authorList>
            <person name="Yang J."/>
            <person name="Wariss H.M."/>
            <person name="Tao L."/>
            <person name="Zhang R."/>
            <person name="Yun Q."/>
            <person name="Hollingsworth P."/>
            <person name="Dao Z."/>
            <person name="Luo G."/>
            <person name="Guo H."/>
            <person name="Ma Y."/>
            <person name="Sun W."/>
        </authorList>
    </citation>
    <scope>NUCLEOTIDE SEQUENCE [LARGE SCALE GENOMIC DNA]</scope>
    <source>
        <strain evidence="7">cv. Malutang</strain>
    </source>
</reference>
<dbReference type="AlphaFoldDB" id="A0A5C7HY49"/>
<dbReference type="Pfam" id="PF01535">
    <property type="entry name" value="PPR"/>
    <property type="match status" value="7"/>
</dbReference>
<keyword evidence="7" id="KW-1185">Reference proteome</keyword>
<evidence type="ECO:0000313" key="6">
    <source>
        <dbReference type="EMBL" id="TXG61778.1"/>
    </source>
</evidence>
<comment type="caution">
    <text evidence="6">The sequence shown here is derived from an EMBL/GenBank/DDBJ whole genome shotgun (WGS) entry which is preliminary data.</text>
</comment>
<sequence>MQLPLHASLKSKPKPTTVFSSSPKIPYQTLSRPTLPPPSPGKTHLPSSSSSSQWFSLLRQAISSSNLPLGKSIHARILTSSEYPDRFLINNLITMYARCGSLLYARRVFDKMPDRDLISWNSILAAYAHSGEYDVENVKEGFCLFRLLRESVVLTSRLTLRPVLKLTLASGFVWASEAVHGYAVKIGLDWDVFFSGSLVNIYSKFGKIREARVLFDGMPERDVVLWNVMLQAYVEVGFEAETFHLFSNFHSSGLRPDDVSVRCVLSGISDVGSEVGKKHKDQVQAYAIKLFLYDDISNVVLSNKMLTEYLQVGDNCGVVKCFANMIRSNVEYDSVTLAIVLTAVAGINNLKLGEQIHSKALKSGFNSAVSVGNSLISMYSRMGYIWFAKKVFSGMKELDLISWNSMISSCSHSGLERESVNLFVDLLLHGLKPDHFTLASVLKACSSLTEGSYLSKQIHAHVIKAGNAADCFVSTALLDNYSRSGKMAEAECLFENKEEFDLATWNAMMSGYISSNDSHKALKLFTLMHMSGERSDEKTLATAVKACGCLSGLEQGKQIHAHVIKSGFDSDLFVSSGILDMYVKCGDMLGAHLVFNDISAPDDVAWTTMICGCVENGDEDRALSIYHRMRFSGVQPDEYTFPILVKASSCLTALEQGRQIHANVIKLDCASDPFVGTSLIDMYAKCGNIEDAYRLFKRMDANNIALWNAMLMGLAQHGNGEEALKLFKVMKTHGIAPDRVTFIGVLSACSHSGLVSEAYEYFHSMHEKYGIEPEIEHYSCLVDALGRAGRTQQAEELMATMPFEASASMYRALLGACRVQGNTETGKRLAERLLALDPSDSAAYVLLSNIYAAANQWDDVTDARSTMKRKYVKKDPGFSWIDVKNTLHLFVVDDKSHPQADLIYDKVEDLMKRIKEEGYIPDTDFVLLDVEEEEKERALYYHSEKLAIAYGLISTPPSTTLRIIKNLRVCGDCHNAIKYISKVSEREIVLRDANRFHHFRDGICSCGDYW</sequence>
<feature type="repeat" description="PPR" evidence="3">
    <location>
        <begin position="738"/>
        <end position="773"/>
    </location>
</feature>
<organism evidence="6 7">
    <name type="scientific">Acer yangbiense</name>
    <dbReference type="NCBI Taxonomy" id="1000413"/>
    <lineage>
        <taxon>Eukaryota</taxon>
        <taxon>Viridiplantae</taxon>
        <taxon>Streptophyta</taxon>
        <taxon>Embryophyta</taxon>
        <taxon>Tracheophyta</taxon>
        <taxon>Spermatophyta</taxon>
        <taxon>Magnoliopsida</taxon>
        <taxon>eudicotyledons</taxon>
        <taxon>Gunneridae</taxon>
        <taxon>Pentapetalae</taxon>
        <taxon>rosids</taxon>
        <taxon>malvids</taxon>
        <taxon>Sapindales</taxon>
        <taxon>Sapindaceae</taxon>
        <taxon>Hippocastanoideae</taxon>
        <taxon>Acereae</taxon>
        <taxon>Acer</taxon>
    </lineage>
</organism>
<accession>A0A5C7HY49</accession>
<feature type="repeat" description="PPR" evidence="3">
    <location>
        <begin position="703"/>
        <end position="737"/>
    </location>
</feature>
<dbReference type="FunFam" id="1.25.40.10:FF:000285">
    <property type="entry name" value="Pentatricopeptide repeat-containing protein, chloroplastic"/>
    <property type="match status" value="1"/>
</dbReference>